<dbReference type="SUPFAM" id="SSF53850">
    <property type="entry name" value="Periplasmic binding protein-like II"/>
    <property type="match status" value="1"/>
</dbReference>
<keyword evidence="4 6" id="KW-0732">Signal</keyword>
<feature type="domain" description="Solute-binding protein family 3/N-terminal" evidence="7">
    <location>
        <begin position="24"/>
        <end position="253"/>
    </location>
</feature>
<dbReference type="KEGG" id="pvw:HU752_020805"/>
<organism evidence="8 9">
    <name type="scientific">Pseudomonas vanderleydeniana</name>
    <dbReference type="NCBI Taxonomy" id="2745495"/>
    <lineage>
        <taxon>Bacteria</taxon>
        <taxon>Pseudomonadati</taxon>
        <taxon>Pseudomonadota</taxon>
        <taxon>Gammaproteobacteria</taxon>
        <taxon>Pseudomonadales</taxon>
        <taxon>Pseudomonadaceae</taxon>
        <taxon>Pseudomonas</taxon>
    </lineage>
</organism>
<dbReference type="Pfam" id="PF00497">
    <property type="entry name" value="SBP_bac_3"/>
    <property type="match status" value="1"/>
</dbReference>
<keyword evidence="3" id="KW-0813">Transport</keyword>
<dbReference type="InterPro" id="IPR001638">
    <property type="entry name" value="Solute-binding_3/MltF_N"/>
</dbReference>
<dbReference type="Gene3D" id="3.40.190.10">
    <property type="entry name" value="Periplasmic binding protein-like II"/>
    <property type="match status" value="2"/>
</dbReference>
<keyword evidence="5" id="KW-0574">Periplasm</keyword>
<accession>A0A9E6PH94</accession>
<evidence type="ECO:0000256" key="6">
    <source>
        <dbReference type="SAM" id="SignalP"/>
    </source>
</evidence>
<dbReference type="InterPro" id="IPR005768">
    <property type="entry name" value="Lys_Arg_Orn-bd"/>
</dbReference>
<dbReference type="AlphaFoldDB" id="A0A9E6PH94"/>
<evidence type="ECO:0000256" key="3">
    <source>
        <dbReference type="ARBA" id="ARBA00022448"/>
    </source>
</evidence>
<reference evidence="8 9" key="2">
    <citation type="journal article" date="2021" name="Microorganisms">
        <title>The Ever-Expanding Pseudomonas Genus: Description of 43 New Species and Partition of the Pseudomonas putida Group.</title>
        <authorList>
            <person name="Girard L."/>
            <person name="Lood C."/>
            <person name="Hofte M."/>
            <person name="Vandamme P."/>
            <person name="Rokni-Zadeh H."/>
            <person name="van Noort V."/>
            <person name="Lavigne R."/>
            <person name="De Mot R."/>
        </authorList>
    </citation>
    <scope>NUCLEOTIDE SEQUENCE [LARGE SCALE GENOMIC DNA]</scope>
    <source>
        <strain evidence="8 9">RW8P3</strain>
    </source>
</reference>
<comment type="subcellular location">
    <subcellularLocation>
        <location evidence="1">Periplasm</location>
    </subcellularLocation>
</comment>
<protein>
    <submittedName>
        <fullName evidence="8">ABC transporter substrate-binding protein</fullName>
    </submittedName>
</protein>
<evidence type="ECO:0000256" key="4">
    <source>
        <dbReference type="ARBA" id="ARBA00022729"/>
    </source>
</evidence>
<dbReference type="Proteomes" id="UP000634530">
    <property type="component" value="Chromosome"/>
</dbReference>
<evidence type="ECO:0000313" key="9">
    <source>
        <dbReference type="Proteomes" id="UP000634530"/>
    </source>
</evidence>
<feature type="chain" id="PRO_5038652760" evidence="6">
    <location>
        <begin position="21"/>
        <end position="257"/>
    </location>
</feature>
<dbReference type="PANTHER" id="PTHR35936:SF17">
    <property type="entry name" value="ARGININE-BINDING EXTRACELLULAR PROTEIN ARTP"/>
    <property type="match status" value="1"/>
</dbReference>
<evidence type="ECO:0000256" key="1">
    <source>
        <dbReference type="ARBA" id="ARBA00004418"/>
    </source>
</evidence>
<dbReference type="GO" id="GO:0030288">
    <property type="term" value="C:outer membrane-bounded periplasmic space"/>
    <property type="evidence" value="ECO:0007669"/>
    <property type="project" value="InterPro"/>
</dbReference>
<dbReference type="NCBIfam" id="TIGR01096">
    <property type="entry name" value="3A0103s03R"/>
    <property type="match status" value="1"/>
</dbReference>
<dbReference type="RefSeq" id="WP_186675884.1">
    <property type="nucleotide sequence ID" value="NZ_CP077093.1"/>
</dbReference>
<keyword evidence="9" id="KW-1185">Reference proteome</keyword>
<proteinExistence type="inferred from homology"/>
<comment type="similarity">
    <text evidence="2">Belongs to the bacterial solute-binding protein 3 family.</text>
</comment>
<feature type="signal peptide" evidence="6">
    <location>
        <begin position="1"/>
        <end position="20"/>
    </location>
</feature>
<name>A0A9E6PH94_9PSED</name>
<dbReference type="SMART" id="SM00062">
    <property type="entry name" value="PBPb"/>
    <property type="match status" value="1"/>
</dbReference>
<evidence type="ECO:0000259" key="7">
    <source>
        <dbReference type="SMART" id="SM00062"/>
    </source>
</evidence>
<reference evidence="8 9" key="1">
    <citation type="journal article" date="2020" name="Microorganisms">
        <title>Reliable Identification of Environmental Pseudomonas Isolates Using the rpoD Gene.</title>
        <authorList>
            <consortium name="The Broad Institute Genome Sequencing Platform"/>
            <person name="Girard L."/>
            <person name="Lood C."/>
            <person name="Rokni-Zadeh H."/>
            <person name="van Noort V."/>
            <person name="Lavigne R."/>
            <person name="De Mot R."/>
        </authorList>
    </citation>
    <scope>NUCLEOTIDE SEQUENCE [LARGE SCALE GENOMIC DNA]</scope>
    <source>
        <strain evidence="8 9">RW8P3</strain>
    </source>
</reference>
<gene>
    <name evidence="8" type="ORF">HU752_020805</name>
</gene>
<dbReference type="EMBL" id="CP077093">
    <property type="protein sequence ID" value="QXI26375.1"/>
    <property type="molecule type" value="Genomic_DNA"/>
</dbReference>
<sequence length="257" mass="28328">MSKKHLLALALMIGAAGAQAADNGLRIGIEAAYPPFAYKQANGELAGFDYDIGNALCKQMEVKCIWVEQEYDGLIPSLKVRKVDAILASLTITEDRKKSVDFTDRYYRSAARLVMKQDLQLGSDLSGLAGKRIGVQRASIHDRYATQVLEPKGAVVVRYTSQNEVYLDLQAQRLDGTLADDVILDQTFLKKPIGKGFAFSGPAFNDPAYFGDGVAIAVRKGDQPLAERFNRAIAEIRANGTYQQINSKYFDFNVYGE</sequence>
<evidence type="ECO:0000313" key="8">
    <source>
        <dbReference type="EMBL" id="QXI26375.1"/>
    </source>
</evidence>
<dbReference type="CDD" id="cd13703">
    <property type="entry name" value="PBP2_HisJ_LAO"/>
    <property type="match status" value="1"/>
</dbReference>
<evidence type="ECO:0000256" key="5">
    <source>
        <dbReference type="ARBA" id="ARBA00022764"/>
    </source>
</evidence>
<evidence type="ECO:0000256" key="2">
    <source>
        <dbReference type="ARBA" id="ARBA00010333"/>
    </source>
</evidence>
<dbReference type="PANTHER" id="PTHR35936">
    <property type="entry name" value="MEMBRANE-BOUND LYTIC MUREIN TRANSGLYCOSYLASE F"/>
    <property type="match status" value="1"/>
</dbReference>